<proteinExistence type="predicted"/>
<feature type="compositionally biased region" description="Gly residues" evidence="1">
    <location>
        <begin position="78"/>
        <end position="93"/>
    </location>
</feature>
<gene>
    <name evidence="3" type="ORF">B0I29_121130</name>
</gene>
<sequence>MQWFLLAAGIAAVASVLVYLLTLTRRRRAARPLSRDERLAAARSAGQGLRRSASRKPSRADHLGSGSNTGYAGYHSPGFGGGSDGGGGGGGGD</sequence>
<accession>A0A327Z2A6</accession>
<keyword evidence="2" id="KW-0812">Transmembrane</keyword>
<keyword evidence="4" id="KW-1185">Reference proteome</keyword>
<feature type="transmembrane region" description="Helical" evidence="2">
    <location>
        <begin position="6"/>
        <end position="24"/>
    </location>
</feature>
<dbReference type="RefSeq" id="WP_181558153.1">
    <property type="nucleotide sequence ID" value="NZ_JACHWI010000012.1"/>
</dbReference>
<evidence type="ECO:0000313" key="3">
    <source>
        <dbReference type="EMBL" id="RAK28034.1"/>
    </source>
</evidence>
<comment type="caution">
    <text evidence="3">The sequence shown here is derived from an EMBL/GenBank/DDBJ whole genome shotgun (WGS) entry which is preliminary data.</text>
</comment>
<evidence type="ECO:0000313" key="4">
    <source>
        <dbReference type="Proteomes" id="UP000249341"/>
    </source>
</evidence>
<keyword evidence="2" id="KW-1133">Transmembrane helix</keyword>
<organism evidence="3 4">
    <name type="scientific">Actinoplanes lutulentus</name>
    <dbReference type="NCBI Taxonomy" id="1287878"/>
    <lineage>
        <taxon>Bacteria</taxon>
        <taxon>Bacillati</taxon>
        <taxon>Actinomycetota</taxon>
        <taxon>Actinomycetes</taxon>
        <taxon>Micromonosporales</taxon>
        <taxon>Micromonosporaceae</taxon>
        <taxon>Actinoplanes</taxon>
    </lineage>
</organism>
<dbReference type="AlphaFoldDB" id="A0A327Z2A6"/>
<evidence type="ECO:0000256" key="1">
    <source>
        <dbReference type="SAM" id="MobiDB-lite"/>
    </source>
</evidence>
<feature type="region of interest" description="Disordered" evidence="1">
    <location>
        <begin position="28"/>
        <end position="93"/>
    </location>
</feature>
<protein>
    <submittedName>
        <fullName evidence="3">Uncharacterized protein</fullName>
    </submittedName>
</protein>
<reference evidence="3 4" key="1">
    <citation type="submission" date="2018-06" db="EMBL/GenBank/DDBJ databases">
        <title>Genomic Encyclopedia of Type Strains, Phase III (KMG-III): the genomes of soil and plant-associated and newly described type strains.</title>
        <authorList>
            <person name="Whitman W."/>
        </authorList>
    </citation>
    <scope>NUCLEOTIDE SEQUENCE [LARGE SCALE GENOMIC DNA]</scope>
    <source>
        <strain evidence="3 4">CGMCC 4.7090</strain>
    </source>
</reference>
<keyword evidence="2" id="KW-0472">Membrane</keyword>
<evidence type="ECO:0000256" key="2">
    <source>
        <dbReference type="SAM" id="Phobius"/>
    </source>
</evidence>
<dbReference type="EMBL" id="QLMJ01000021">
    <property type="protein sequence ID" value="RAK28034.1"/>
    <property type="molecule type" value="Genomic_DNA"/>
</dbReference>
<dbReference type="Proteomes" id="UP000249341">
    <property type="component" value="Unassembled WGS sequence"/>
</dbReference>
<name>A0A327Z2A6_9ACTN</name>